<accession>A0A0X3ARJ0</accession>
<dbReference type="RefSeq" id="WP_055426195.1">
    <property type="nucleotide sequence ID" value="NZ_FCOR01000014.1"/>
</dbReference>
<dbReference type="Proteomes" id="UP000182761">
    <property type="component" value="Unassembled WGS sequence"/>
</dbReference>
<dbReference type="FunFam" id="3.40.50.720:FF:000047">
    <property type="entry name" value="NADP-dependent L-serine/L-allo-threonine dehydrogenase"/>
    <property type="match status" value="1"/>
</dbReference>
<organism evidence="4 5">
    <name type="scientific">Apibacter mensalis</name>
    <dbReference type="NCBI Taxonomy" id="1586267"/>
    <lineage>
        <taxon>Bacteria</taxon>
        <taxon>Pseudomonadati</taxon>
        <taxon>Bacteroidota</taxon>
        <taxon>Flavobacteriia</taxon>
        <taxon>Flavobacteriales</taxon>
        <taxon>Weeksellaceae</taxon>
        <taxon>Apibacter</taxon>
    </lineage>
</organism>
<dbReference type="PRINTS" id="PR00080">
    <property type="entry name" value="SDRFAMILY"/>
</dbReference>
<dbReference type="PROSITE" id="PS00061">
    <property type="entry name" value="ADH_SHORT"/>
    <property type="match status" value="1"/>
</dbReference>
<dbReference type="STRING" id="1586267.GCA_001418685_01890"/>
<dbReference type="AlphaFoldDB" id="A0A0X3ARJ0"/>
<evidence type="ECO:0000313" key="4">
    <source>
        <dbReference type="EMBL" id="CVK17021.1"/>
    </source>
</evidence>
<dbReference type="PRINTS" id="PR00081">
    <property type="entry name" value="GDHRDH"/>
</dbReference>
<dbReference type="SUPFAM" id="SSF51735">
    <property type="entry name" value="NAD(P)-binding Rossmann-fold domains"/>
    <property type="match status" value="1"/>
</dbReference>
<evidence type="ECO:0000256" key="3">
    <source>
        <dbReference type="RuleBase" id="RU000363"/>
    </source>
</evidence>
<evidence type="ECO:0000256" key="1">
    <source>
        <dbReference type="ARBA" id="ARBA00006484"/>
    </source>
</evidence>
<comment type="similarity">
    <text evidence="1 3">Belongs to the short-chain dehydrogenases/reductases (SDR) family.</text>
</comment>
<dbReference type="InterPro" id="IPR020904">
    <property type="entry name" value="Sc_DH/Rdtase_CS"/>
</dbReference>
<gene>
    <name evidence="4" type="ORF">Ga0061079_11436</name>
</gene>
<name>A0A0X3ARJ0_9FLAO</name>
<evidence type="ECO:0000313" key="5">
    <source>
        <dbReference type="Proteomes" id="UP000182761"/>
    </source>
</evidence>
<dbReference type="Pfam" id="PF00106">
    <property type="entry name" value="adh_short"/>
    <property type="match status" value="1"/>
</dbReference>
<reference evidence="4 5" key="1">
    <citation type="submission" date="2016-01" db="EMBL/GenBank/DDBJ databases">
        <authorList>
            <person name="McClelland M."/>
            <person name="Jain A."/>
            <person name="Saraogi P."/>
            <person name="Mendelson R."/>
            <person name="Westerman R."/>
            <person name="SanMiguel P."/>
            <person name="Csonka L."/>
        </authorList>
    </citation>
    <scope>NUCLEOTIDE SEQUENCE [LARGE SCALE GENOMIC DNA]</scope>
    <source>
        <strain evidence="4 5">R-53146</strain>
    </source>
</reference>
<dbReference type="Gene3D" id="3.40.50.720">
    <property type="entry name" value="NAD(P)-binding Rossmann-like Domain"/>
    <property type="match status" value="1"/>
</dbReference>
<dbReference type="InterPro" id="IPR036291">
    <property type="entry name" value="NAD(P)-bd_dom_sf"/>
</dbReference>
<dbReference type="PANTHER" id="PTHR42901">
    <property type="entry name" value="ALCOHOL DEHYDROGENASE"/>
    <property type="match status" value="1"/>
</dbReference>
<dbReference type="OrthoDB" id="9775296at2"/>
<keyword evidence="5" id="KW-1185">Reference proteome</keyword>
<sequence>MQKTALITGATSGIGKATAKIFAENGINLVLCGRRKNRLDDIKKELENKVDITTLHFDVGNREAVFSTIESLSDNKKKDINVLVNCAGNAHGLDTFFDSSIDDFDSMIDSNVKGLLYVSKAIVPILVANKGGHIINVSSIAGKETYPKGAVYCATKHAVEAISKGMRMDLLTQGIKVTNIAPGAVETEFSLVRFKGDKKRADSVYQGFEPLVAEDIADAIYYAVSRPDHVQIADITIFPKAQASGTLFNRK</sequence>
<keyword evidence="2" id="KW-0560">Oxidoreductase</keyword>
<proteinExistence type="inferred from homology"/>
<dbReference type="EMBL" id="FCOR01000014">
    <property type="protein sequence ID" value="CVK17021.1"/>
    <property type="molecule type" value="Genomic_DNA"/>
</dbReference>
<dbReference type="InterPro" id="IPR002347">
    <property type="entry name" value="SDR_fam"/>
</dbReference>
<dbReference type="GO" id="GO:0016616">
    <property type="term" value="F:oxidoreductase activity, acting on the CH-OH group of donors, NAD or NADP as acceptor"/>
    <property type="evidence" value="ECO:0007669"/>
    <property type="project" value="UniProtKB-ARBA"/>
</dbReference>
<dbReference type="PANTHER" id="PTHR42901:SF1">
    <property type="entry name" value="ALCOHOL DEHYDROGENASE"/>
    <property type="match status" value="1"/>
</dbReference>
<evidence type="ECO:0000256" key="2">
    <source>
        <dbReference type="ARBA" id="ARBA00023002"/>
    </source>
</evidence>
<protein>
    <submittedName>
        <fullName evidence="4">NADP-dependent 3-hydroxy acid dehydrogenase YdfG</fullName>
    </submittedName>
</protein>